<dbReference type="SMART" id="SM00849">
    <property type="entry name" value="Lactamase_B"/>
    <property type="match status" value="1"/>
</dbReference>
<evidence type="ECO:0000256" key="3">
    <source>
        <dbReference type="ARBA" id="ARBA00034301"/>
    </source>
</evidence>
<keyword evidence="1 5" id="KW-0378">Hydrolase</keyword>
<evidence type="ECO:0000256" key="4">
    <source>
        <dbReference type="ARBA" id="ARBA00048505"/>
    </source>
</evidence>
<feature type="domain" description="Metallo-beta-lactamase" evidence="6">
    <location>
        <begin position="7"/>
        <end position="193"/>
    </location>
</feature>
<sequence>MEIIYHGHSTVQITHEGTSLIIDPFLTHNPVAKAKVEDIQVQYILLTHGHSDHIGDALEIAKQNNATIIATFELATYFAWQGAKVHAMNTGGSYSFDFGRVKFTQAFHSSGMTFDDEQKITYLGMPCGLILTIGGKTIYHSGDTALFGDMKIIGELSPVDLAFLPIGDNFTMGPEDAAIAADWVKAKKVVPIHYNTFPLIQQDPGAFSERLSKKGIEGIIMEPGSNLFI</sequence>
<dbReference type="HAMAP" id="MF_00457">
    <property type="entry name" value="UPF0173"/>
    <property type="match status" value="1"/>
</dbReference>
<dbReference type="NCBIfam" id="NF001911">
    <property type="entry name" value="PRK00685.1"/>
    <property type="match status" value="1"/>
</dbReference>
<name>A0ABS4GJE4_9BACL</name>
<evidence type="ECO:0000313" key="8">
    <source>
        <dbReference type="Proteomes" id="UP001519343"/>
    </source>
</evidence>
<reference evidence="7 8" key="1">
    <citation type="submission" date="2021-03" db="EMBL/GenBank/DDBJ databases">
        <title>Genomic Encyclopedia of Type Strains, Phase IV (KMG-IV): sequencing the most valuable type-strain genomes for metagenomic binning, comparative biology and taxonomic classification.</title>
        <authorList>
            <person name="Goeker M."/>
        </authorList>
    </citation>
    <scope>NUCLEOTIDE SEQUENCE [LARGE SCALE GENOMIC DNA]</scope>
    <source>
        <strain evidence="7 8">DSM 24738</strain>
    </source>
</reference>
<dbReference type="InterPro" id="IPR001279">
    <property type="entry name" value="Metallo-B-lactamas"/>
</dbReference>
<comment type="catalytic activity">
    <reaction evidence="2">
        <text>3',5'-cyclic CMP + H2O = CMP + H(+)</text>
        <dbReference type="Rhea" id="RHEA:72675"/>
        <dbReference type="ChEBI" id="CHEBI:15377"/>
        <dbReference type="ChEBI" id="CHEBI:15378"/>
        <dbReference type="ChEBI" id="CHEBI:58003"/>
        <dbReference type="ChEBI" id="CHEBI:60377"/>
    </reaction>
    <physiologicalReaction direction="left-to-right" evidence="2">
        <dbReference type="Rhea" id="RHEA:72676"/>
    </physiologicalReaction>
</comment>
<comment type="similarity">
    <text evidence="5">Belongs to the UPF0173 family.</text>
</comment>
<comment type="caution">
    <text evidence="7">The sequence shown here is derived from an EMBL/GenBank/DDBJ whole genome shotgun (WGS) entry which is preliminary data.</text>
</comment>
<dbReference type="PANTHER" id="PTHR43546:SF3">
    <property type="entry name" value="UPF0173 METAL-DEPENDENT HYDROLASE MJ1163"/>
    <property type="match status" value="1"/>
</dbReference>
<evidence type="ECO:0000256" key="2">
    <source>
        <dbReference type="ARBA" id="ARBA00034221"/>
    </source>
</evidence>
<dbReference type="Pfam" id="PF12706">
    <property type="entry name" value="Lactamase_B_2"/>
    <property type="match status" value="1"/>
</dbReference>
<evidence type="ECO:0000259" key="6">
    <source>
        <dbReference type="SMART" id="SM00849"/>
    </source>
</evidence>
<evidence type="ECO:0000313" key="7">
    <source>
        <dbReference type="EMBL" id="MBP1930282.1"/>
    </source>
</evidence>
<comment type="catalytic activity">
    <reaction evidence="4">
        <text>3',5'-cyclic UMP + H2O = UMP + H(+)</text>
        <dbReference type="Rhea" id="RHEA:70575"/>
        <dbReference type="ChEBI" id="CHEBI:15377"/>
        <dbReference type="ChEBI" id="CHEBI:15378"/>
        <dbReference type="ChEBI" id="CHEBI:57865"/>
        <dbReference type="ChEBI" id="CHEBI:184387"/>
    </reaction>
    <physiologicalReaction direction="left-to-right" evidence="4">
        <dbReference type="Rhea" id="RHEA:70576"/>
    </physiologicalReaction>
</comment>
<organism evidence="7 8">
    <name type="scientific">Ammoniphilus resinae</name>
    <dbReference type="NCBI Taxonomy" id="861532"/>
    <lineage>
        <taxon>Bacteria</taxon>
        <taxon>Bacillati</taxon>
        <taxon>Bacillota</taxon>
        <taxon>Bacilli</taxon>
        <taxon>Bacillales</taxon>
        <taxon>Paenibacillaceae</taxon>
        <taxon>Aneurinibacillus group</taxon>
        <taxon>Ammoniphilus</taxon>
    </lineage>
</organism>
<proteinExistence type="inferred from homology"/>
<evidence type="ECO:0000256" key="1">
    <source>
        <dbReference type="ARBA" id="ARBA00022801"/>
    </source>
</evidence>
<dbReference type="SUPFAM" id="SSF56281">
    <property type="entry name" value="Metallo-hydrolase/oxidoreductase"/>
    <property type="match status" value="1"/>
</dbReference>
<dbReference type="Gene3D" id="3.60.15.10">
    <property type="entry name" value="Ribonuclease Z/Hydroxyacylglutathione hydrolase-like"/>
    <property type="match status" value="1"/>
</dbReference>
<dbReference type="EMBL" id="JAGGKT010000001">
    <property type="protein sequence ID" value="MBP1930282.1"/>
    <property type="molecule type" value="Genomic_DNA"/>
</dbReference>
<dbReference type="InterPro" id="IPR022877">
    <property type="entry name" value="UPF0173"/>
</dbReference>
<dbReference type="PANTHER" id="PTHR43546">
    <property type="entry name" value="UPF0173 METAL-DEPENDENT HYDROLASE MJ1163-RELATED"/>
    <property type="match status" value="1"/>
</dbReference>
<dbReference type="RefSeq" id="WP_209808170.1">
    <property type="nucleotide sequence ID" value="NZ_JAGGKT010000001.1"/>
</dbReference>
<accession>A0ABS4GJE4</accession>
<dbReference type="Proteomes" id="UP001519343">
    <property type="component" value="Unassembled WGS sequence"/>
</dbReference>
<dbReference type="InterPro" id="IPR050114">
    <property type="entry name" value="UPF0173_UPF0282_UlaG_hydrolase"/>
</dbReference>
<protein>
    <recommendedName>
        <fullName evidence="5">UPF0173 metal-dependent hydrolase J2Z37_000269</fullName>
    </recommendedName>
</protein>
<evidence type="ECO:0000256" key="5">
    <source>
        <dbReference type="HAMAP-Rule" id="MF_00457"/>
    </source>
</evidence>
<dbReference type="InterPro" id="IPR036866">
    <property type="entry name" value="RibonucZ/Hydroxyglut_hydro"/>
</dbReference>
<keyword evidence="8" id="KW-1185">Reference proteome</keyword>
<comment type="function">
    <text evidence="3">Counteracts the endogenous Pycsar antiviral defense system. Phosphodiesterase that enables metal-dependent hydrolysis of host cyclic nucleotide Pycsar defense signals such as cCMP and cUMP.</text>
</comment>
<gene>
    <name evidence="7" type="ORF">J2Z37_000269</name>
</gene>